<dbReference type="GO" id="GO:0016226">
    <property type="term" value="P:iron-sulfur cluster assembly"/>
    <property type="evidence" value="ECO:0007669"/>
    <property type="project" value="InterPro"/>
</dbReference>
<protein>
    <submittedName>
        <fullName evidence="4">Frataxin/CyaY</fullName>
    </submittedName>
</protein>
<dbReference type="Gene3D" id="3.30.920.10">
    <property type="entry name" value="Frataxin/CyaY"/>
    <property type="match status" value="1"/>
</dbReference>
<keyword evidence="2" id="KW-0813">Transport</keyword>
<evidence type="ECO:0000313" key="5">
    <source>
        <dbReference type="Proteomes" id="UP000265618"/>
    </source>
</evidence>
<dbReference type="InterPro" id="IPR036524">
    <property type="entry name" value="Frataxin/CyaY_sf"/>
</dbReference>
<dbReference type="PROSITE" id="PS01344">
    <property type="entry name" value="FRATAXIN_1"/>
    <property type="match status" value="1"/>
</dbReference>
<dbReference type="InterPro" id="IPR020895">
    <property type="entry name" value="Frataxin_CS"/>
</dbReference>
<dbReference type="GO" id="GO:0006826">
    <property type="term" value="P:iron ion transport"/>
    <property type="evidence" value="ECO:0007669"/>
    <property type="project" value="UniProtKB-KW"/>
</dbReference>
<dbReference type="GO" id="GO:0008199">
    <property type="term" value="F:ferric iron binding"/>
    <property type="evidence" value="ECO:0007669"/>
    <property type="project" value="InterPro"/>
</dbReference>
<dbReference type="Proteomes" id="UP000265618">
    <property type="component" value="Unassembled WGS sequence"/>
</dbReference>
<dbReference type="InterPro" id="IPR002908">
    <property type="entry name" value="Frataxin/CyaY"/>
</dbReference>
<name>A0A391P015_9EUKA</name>
<evidence type="ECO:0000313" key="4">
    <source>
        <dbReference type="EMBL" id="GCA64528.1"/>
    </source>
</evidence>
<reference evidence="4 5" key="1">
    <citation type="journal article" date="2018" name="PLoS ONE">
        <title>The draft genome of Kipferlia bialata reveals reductive genome evolution in fornicate parasites.</title>
        <authorList>
            <person name="Tanifuji G."/>
            <person name="Takabayashi S."/>
            <person name="Kume K."/>
            <person name="Takagi M."/>
            <person name="Nakayama T."/>
            <person name="Kamikawa R."/>
            <person name="Inagaki Y."/>
            <person name="Hashimoto T."/>
        </authorList>
    </citation>
    <scope>NUCLEOTIDE SEQUENCE [LARGE SCALE GENOMIC DNA]</scope>
    <source>
        <strain evidence="4">NY0173</strain>
    </source>
</reference>
<dbReference type="AlphaFoldDB" id="A0A391P015"/>
<accession>A0A391P015</accession>
<keyword evidence="2" id="KW-0406">Ion transport</keyword>
<comment type="similarity">
    <text evidence="1">Belongs to the frataxin family.</text>
</comment>
<sequence length="91" mass="9821">GGVLTVGIEDKTWIVNRQVPVAEMWLASPLSGPSHCTVDSTFNPHSPSTSDTPPHFECGTEGESLSGILRREIETVLRRHGVEESVPDLLG</sequence>
<evidence type="ECO:0000256" key="1">
    <source>
        <dbReference type="ARBA" id="ARBA00008183"/>
    </source>
</evidence>
<dbReference type="OrthoDB" id="1897642at2759"/>
<dbReference type="PROSITE" id="PS50810">
    <property type="entry name" value="FRATAXIN_2"/>
    <property type="match status" value="1"/>
</dbReference>
<evidence type="ECO:0000256" key="2">
    <source>
        <dbReference type="ARBA" id="ARBA00022496"/>
    </source>
</evidence>
<dbReference type="EMBL" id="BDIP01007551">
    <property type="protein sequence ID" value="GCA64528.1"/>
    <property type="molecule type" value="Genomic_DNA"/>
</dbReference>
<keyword evidence="5" id="KW-1185">Reference proteome</keyword>
<feature type="non-terminal residue" evidence="4">
    <location>
        <position position="1"/>
    </location>
</feature>
<organism evidence="4 5">
    <name type="scientific">Kipferlia bialata</name>
    <dbReference type="NCBI Taxonomy" id="797122"/>
    <lineage>
        <taxon>Eukaryota</taxon>
        <taxon>Metamonada</taxon>
        <taxon>Carpediemonas-like organisms</taxon>
        <taxon>Kipferlia</taxon>
    </lineage>
</organism>
<gene>
    <name evidence="4" type="ORF">KIPB_014553</name>
</gene>
<comment type="caution">
    <text evidence="4">The sequence shown here is derived from an EMBL/GenBank/DDBJ whole genome shotgun (WGS) entry which is preliminary data.</text>
</comment>
<dbReference type="SUPFAM" id="SSF55387">
    <property type="entry name" value="Frataxin/Nqo15-like"/>
    <property type="match status" value="1"/>
</dbReference>
<keyword evidence="3" id="KW-0408">Iron</keyword>
<proteinExistence type="inferred from homology"/>
<evidence type="ECO:0000256" key="3">
    <source>
        <dbReference type="ARBA" id="ARBA00023004"/>
    </source>
</evidence>
<keyword evidence="2" id="KW-0410">Iron transport</keyword>
<dbReference type="GO" id="GO:0005737">
    <property type="term" value="C:cytoplasm"/>
    <property type="evidence" value="ECO:0007669"/>
    <property type="project" value="UniProtKB-ARBA"/>
</dbReference>
<dbReference type="Pfam" id="PF01491">
    <property type="entry name" value="Frataxin_Cyay"/>
    <property type="match status" value="1"/>
</dbReference>